<dbReference type="GO" id="GO:0006270">
    <property type="term" value="P:DNA replication initiation"/>
    <property type="evidence" value="ECO:0007669"/>
    <property type="project" value="InterPro"/>
</dbReference>
<dbReference type="InterPro" id="IPR042511">
    <property type="entry name" value="Sld3"/>
</dbReference>
<feature type="region of interest" description="Disordered" evidence="2">
    <location>
        <begin position="497"/>
        <end position="519"/>
    </location>
</feature>
<feature type="domain" description="DNA replication regulator Sld3 C-terminal" evidence="3">
    <location>
        <begin position="170"/>
        <end position="636"/>
    </location>
</feature>
<proteinExistence type="predicted"/>
<dbReference type="InterPro" id="IPR013948">
    <property type="entry name" value="DNA_replication_reg_Sld3_C"/>
</dbReference>
<feature type="compositionally biased region" description="Polar residues" evidence="2">
    <location>
        <begin position="12"/>
        <end position="24"/>
    </location>
</feature>
<reference evidence="4 5" key="1">
    <citation type="submission" date="2018-06" db="EMBL/GenBank/DDBJ databases">
        <title>Whole genome sequencing of Candida tropicalis (genome annotated by CSBL at Korea University).</title>
        <authorList>
            <person name="Ahn J."/>
        </authorList>
    </citation>
    <scope>NUCLEOTIDE SEQUENCE [LARGE SCALE GENOMIC DNA]</scope>
    <source>
        <strain evidence="4 5">ATCC 20962</strain>
    </source>
</reference>
<feature type="region of interest" description="Disordered" evidence="2">
    <location>
        <begin position="592"/>
        <end position="612"/>
    </location>
</feature>
<feature type="region of interest" description="Disordered" evidence="2">
    <location>
        <begin position="135"/>
        <end position="169"/>
    </location>
</feature>
<feature type="compositionally biased region" description="Basic and acidic residues" evidence="2">
    <location>
        <begin position="429"/>
        <end position="440"/>
    </location>
</feature>
<feature type="compositionally biased region" description="Polar residues" evidence="2">
    <location>
        <begin position="503"/>
        <end position="517"/>
    </location>
</feature>
<feature type="compositionally biased region" description="Basic residues" evidence="2">
    <location>
        <begin position="718"/>
        <end position="729"/>
    </location>
</feature>
<feature type="compositionally biased region" description="Basic and acidic residues" evidence="2">
    <location>
        <begin position="148"/>
        <end position="162"/>
    </location>
</feature>
<keyword evidence="1" id="KW-0175">Coiled coil</keyword>
<dbReference type="OrthoDB" id="5395343at2759"/>
<organism evidence="4 5">
    <name type="scientific">Candida viswanathii</name>
    <dbReference type="NCBI Taxonomy" id="5486"/>
    <lineage>
        <taxon>Eukaryota</taxon>
        <taxon>Fungi</taxon>
        <taxon>Dikarya</taxon>
        <taxon>Ascomycota</taxon>
        <taxon>Saccharomycotina</taxon>
        <taxon>Pichiomycetes</taxon>
        <taxon>Debaryomycetaceae</taxon>
        <taxon>Candida/Lodderomyces clade</taxon>
        <taxon>Candida</taxon>
    </lineage>
</organism>
<comment type="caution">
    <text evidence="4">The sequence shown here is derived from an EMBL/GenBank/DDBJ whole genome shotgun (WGS) entry which is preliminary data.</text>
</comment>
<accession>A0A367XWA5</accession>
<dbReference type="Proteomes" id="UP000253472">
    <property type="component" value="Unassembled WGS sequence"/>
</dbReference>
<dbReference type="EMBL" id="QLNQ01000028">
    <property type="protein sequence ID" value="RCK57883.1"/>
    <property type="molecule type" value="Genomic_DNA"/>
</dbReference>
<sequence>MTEEGGGEGRQSRPSLDANTSLRLQHTKTNTTTNMTILDPIPTMSILPNYLAATDIAYFHNAALRLSLPHSVRLKDTHGVMFPVVNDFYGVFGVDDDPPDISSREHSSTGCMSVGTPSELINRCEKLSLGNHVVDTSGFSMRPPAGRTRQDTPDDEGPGTRDEIEEESSDPVEFLQRRYYSTLYSLKDPLSYFPKTALPRFRNLCCDSRPGAVEPLRGFYLTVGEFDARHNHKYGLLSAMERLSGVEVVEQARFKSRNGFLIEEGEEEEVKGISVEKLSLLILDLKIREAQLQIIVIFELLTLLEIDEDAFLERNKKVQKKLEKVKENKAKLSLIGKNRRRKKKVLDEKEEGEVETEEYSIYIALNNLIDRLSLWDTLSTTTDGAGAYGFMAYVLVPYFNKKLPHLMKYVIDNMKGLNMKLISSKRKKHEDQGTSSEQKKQKSTSKFKKVLLDKKPPTLSRSATIADSDDFKPLVSLKRSQSNLSTKMLSKREVDLNVKTKSEQPSSDSTSNQSFIFRSQLKRSKSTTTVLSTPSKPKFRKSLSQIEATPAKQRKLNMSQTLVKATPVKRPGENIFNPSSSGTHLAQVEATPDTSIHSPDTAPIDKFAKPDKRQNSFNDKLLSASKEVLVEATPQKSNTNNMLTTVIETTPGYAIGSSPLRHVGSSQTRPKPGEPMPLETSPLLKVLRDSESLMHNMKPVSLFNDQEYDSDELLNPKHASKNTYSKRRR</sequence>
<gene>
    <name evidence="4" type="primary">SLD3_1</name>
    <name evidence="4" type="ORF">Cantr_06144</name>
</gene>
<evidence type="ECO:0000259" key="3">
    <source>
        <dbReference type="Pfam" id="PF08639"/>
    </source>
</evidence>
<feature type="region of interest" description="Disordered" evidence="2">
    <location>
        <begin position="1"/>
        <end position="28"/>
    </location>
</feature>
<protein>
    <submittedName>
        <fullName evidence="4">DNA replication regulator SLD3</fullName>
    </submittedName>
</protein>
<feature type="region of interest" description="Disordered" evidence="2">
    <location>
        <begin position="424"/>
        <end position="451"/>
    </location>
</feature>
<name>A0A367XWA5_9ASCO</name>
<feature type="region of interest" description="Disordered" evidence="2">
    <location>
        <begin position="657"/>
        <end position="682"/>
    </location>
</feature>
<evidence type="ECO:0000313" key="5">
    <source>
        <dbReference type="Proteomes" id="UP000253472"/>
    </source>
</evidence>
<dbReference type="GO" id="GO:0031261">
    <property type="term" value="C:DNA replication preinitiation complex"/>
    <property type="evidence" value="ECO:0007669"/>
    <property type="project" value="TreeGrafter"/>
</dbReference>
<dbReference type="AlphaFoldDB" id="A0A367XWA5"/>
<evidence type="ECO:0000256" key="2">
    <source>
        <dbReference type="SAM" id="MobiDB-lite"/>
    </source>
</evidence>
<evidence type="ECO:0000313" key="4">
    <source>
        <dbReference type="EMBL" id="RCK57883.1"/>
    </source>
</evidence>
<dbReference type="PANTHER" id="PTHR28067:SF1">
    <property type="entry name" value="DNA REPLICATION REGULATOR SLD3"/>
    <property type="match status" value="1"/>
</dbReference>
<dbReference type="STRING" id="5486.A0A367XWA5"/>
<dbReference type="Gene3D" id="1.20.58.2130">
    <property type="match status" value="1"/>
</dbReference>
<dbReference type="Pfam" id="PF08639">
    <property type="entry name" value="Sld3_STD"/>
    <property type="match status" value="1"/>
</dbReference>
<feature type="region of interest" description="Disordered" evidence="2">
    <location>
        <begin position="705"/>
        <end position="729"/>
    </location>
</feature>
<evidence type="ECO:0000256" key="1">
    <source>
        <dbReference type="SAM" id="Coils"/>
    </source>
</evidence>
<feature type="coiled-coil region" evidence="1">
    <location>
        <begin position="308"/>
        <end position="335"/>
    </location>
</feature>
<keyword evidence="5" id="KW-1185">Reference proteome</keyword>
<dbReference type="PANTHER" id="PTHR28067">
    <property type="entry name" value="DNA REPLICATION REGULATOR SLD3"/>
    <property type="match status" value="1"/>
</dbReference>